<dbReference type="InterPro" id="IPR036846">
    <property type="entry name" value="GM2-AP_sf"/>
</dbReference>
<dbReference type="KEGG" id="gfs:119634420"/>
<evidence type="ECO:0000313" key="4">
    <source>
        <dbReference type="RefSeq" id="XP_037884505.1"/>
    </source>
</evidence>
<evidence type="ECO:0000256" key="1">
    <source>
        <dbReference type="ARBA" id="ARBA00022729"/>
    </source>
</evidence>
<accession>A0A8U0WHA2</accession>
<dbReference type="InterPro" id="IPR010512">
    <property type="entry name" value="DUF1091"/>
</dbReference>
<keyword evidence="3" id="KW-1185">Reference proteome</keyword>
<keyword evidence="1 2" id="KW-0732">Signal</keyword>
<evidence type="ECO:0000313" key="3">
    <source>
        <dbReference type="Proteomes" id="UP000092443"/>
    </source>
</evidence>
<evidence type="ECO:0000256" key="2">
    <source>
        <dbReference type="SAM" id="SignalP"/>
    </source>
</evidence>
<dbReference type="SMART" id="SM00697">
    <property type="entry name" value="DM8"/>
    <property type="match status" value="1"/>
</dbReference>
<feature type="signal peptide" evidence="2">
    <location>
        <begin position="1"/>
        <end position="25"/>
    </location>
</feature>
<proteinExistence type="predicted"/>
<organism evidence="3 4">
    <name type="scientific">Glossina fuscipes</name>
    <dbReference type="NCBI Taxonomy" id="7396"/>
    <lineage>
        <taxon>Eukaryota</taxon>
        <taxon>Metazoa</taxon>
        <taxon>Ecdysozoa</taxon>
        <taxon>Arthropoda</taxon>
        <taxon>Hexapoda</taxon>
        <taxon>Insecta</taxon>
        <taxon>Pterygota</taxon>
        <taxon>Neoptera</taxon>
        <taxon>Endopterygota</taxon>
        <taxon>Diptera</taxon>
        <taxon>Brachycera</taxon>
        <taxon>Muscomorpha</taxon>
        <taxon>Hippoboscoidea</taxon>
        <taxon>Glossinidae</taxon>
        <taxon>Glossina</taxon>
    </lineage>
</organism>
<dbReference type="PANTHER" id="PTHR21112">
    <property type="entry name" value="CHEMOSENSORY PROTEIN A 29A-RELATED"/>
    <property type="match status" value="1"/>
</dbReference>
<gene>
    <name evidence="4" type="primary">LOC119634420</name>
</gene>
<dbReference type="Pfam" id="PF06477">
    <property type="entry name" value="DUF1091"/>
    <property type="match status" value="1"/>
</dbReference>
<reference evidence="4" key="1">
    <citation type="submission" date="2025-08" db="UniProtKB">
        <authorList>
            <consortium name="RefSeq"/>
        </authorList>
    </citation>
    <scope>IDENTIFICATION</scope>
    <source>
        <tissue evidence="4">Whole body pupa</tissue>
    </source>
</reference>
<sequence>MLLKAFLNEKYFFWWLLIAITEVRGEAAFSIELNSFEVNKNYDTTWIDWNTMRMKKVARNDYVFTGDFAINRNLGNEQKISLMIFNYYGEQRKKGMVVYTVEKNFCTFLKDEEDIYTPIVQASNLPAEYTCPFPKGNYTVDNYSLNLDFLPPETPKGQYMIEASLKNGMMAVSRIDIAVTIS</sequence>
<dbReference type="RefSeq" id="XP_037884505.1">
    <property type="nucleotide sequence ID" value="XM_038028577.1"/>
</dbReference>
<dbReference type="SUPFAM" id="SSF63707">
    <property type="entry name" value="Ganglioside M2 (gm2) activator"/>
    <property type="match status" value="1"/>
</dbReference>
<protein>
    <submittedName>
        <fullName evidence="4">Uncharacterized protein LOC119634420</fullName>
    </submittedName>
</protein>
<dbReference type="AlphaFoldDB" id="A0A8U0WHA2"/>
<name>A0A8U0WHA2_9MUSC</name>
<dbReference type="GeneID" id="119634420"/>
<dbReference type="Proteomes" id="UP000092443">
    <property type="component" value="Unplaced"/>
</dbReference>
<dbReference type="Gene3D" id="2.70.220.10">
    <property type="entry name" value="Ganglioside GM2 activator"/>
    <property type="match status" value="1"/>
</dbReference>
<feature type="chain" id="PRO_5035769242" evidence="2">
    <location>
        <begin position="26"/>
        <end position="182"/>
    </location>
</feature>
<dbReference type="PANTHER" id="PTHR21112:SF13">
    <property type="entry name" value="CHEMOSENSORY PROTEIN A 7A"/>
    <property type="match status" value="1"/>
</dbReference>